<dbReference type="GO" id="GO:0008168">
    <property type="term" value="F:methyltransferase activity"/>
    <property type="evidence" value="ECO:0007669"/>
    <property type="project" value="UniProtKB-KW"/>
</dbReference>
<keyword evidence="3" id="KW-1185">Reference proteome</keyword>
<dbReference type="Pfam" id="PF13489">
    <property type="entry name" value="Methyltransf_23"/>
    <property type="match status" value="1"/>
</dbReference>
<dbReference type="CDD" id="cd02440">
    <property type="entry name" value="AdoMet_MTases"/>
    <property type="match status" value="1"/>
</dbReference>
<dbReference type="Gene3D" id="3.40.50.150">
    <property type="entry name" value="Vaccinia Virus protein VP39"/>
    <property type="match status" value="1"/>
</dbReference>
<dbReference type="Proteomes" id="UP000004184">
    <property type="component" value="Unassembled WGS sequence"/>
</dbReference>
<dbReference type="AlphaFoldDB" id="D9XDB3"/>
<proteinExistence type="predicted"/>
<gene>
    <name evidence="2" type="ORF">SSQG_07278</name>
</gene>
<evidence type="ECO:0000313" key="3">
    <source>
        <dbReference type="Proteomes" id="UP000004184"/>
    </source>
</evidence>
<dbReference type="GO" id="GO:0032259">
    <property type="term" value="P:methylation"/>
    <property type="evidence" value="ECO:0007669"/>
    <property type="project" value="UniProtKB-KW"/>
</dbReference>
<name>D9XDB3_STRVT</name>
<organism evidence="2 3">
    <name type="scientific">Streptomyces viridochromogenes (strain DSM 40736 / JCM 4977 / BCRC 1201 / Tue 494)</name>
    <dbReference type="NCBI Taxonomy" id="591159"/>
    <lineage>
        <taxon>Bacteria</taxon>
        <taxon>Bacillati</taxon>
        <taxon>Actinomycetota</taxon>
        <taxon>Actinomycetes</taxon>
        <taxon>Kitasatosporales</taxon>
        <taxon>Streptomycetaceae</taxon>
        <taxon>Streptomyces</taxon>
    </lineage>
</organism>
<keyword evidence="2" id="KW-0489">Methyltransferase</keyword>
<evidence type="ECO:0000256" key="1">
    <source>
        <dbReference type="SAM" id="MobiDB-lite"/>
    </source>
</evidence>
<dbReference type="HOGENOM" id="CLU_1676920_0_0_11"/>
<keyword evidence="2" id="KW-0808">Transferase</keyword>
<reference evidence="3" key="1">
    <citation type="submission" date="2009-02" db="EMBL/GenBank/DDBJ databases">
        <title>Annotation of Streptomyces viridochromogenes strain DSM 40736.</title>
        <authorList>
            <consortium name="The Broad Institute Genome Sequencing Platform"/>
            <consortium name="Broad Institute Microbial Sequencing Center"/>
            <person name="Fischbach M."/>
            <person name="Godfrey P."/>
            <person name="Ward D."/>
            <person name="Young S."/>
            <person name="Zeng Q."/>
            <person name="Koehrsen M."/>
            <person name="Alvarado L."/>
            <person name="Berlin A.M."/>
            <person name="Bochicchio J."/>
            <person name="Borenstein D."/>
            <person name="Chapman S.B."/>
            <person name="Chen Z."/>
            <person name="Engels R."/>
            <person name="Freedman E."/>
            <person name="Gellesch M."/>
            <person name="Goldberg J."/>
            <person name="Griggs A."/>
            <person name="Gujja S."/>
            <person name="Heilman E.R."/>
            <person name="Heiman D.I."/>
            <person name="Hepburn T.A."/>
            <person name="Howarth C."/>
            <person name="Jen D."/>
            <person name="Larson L."/>
            <person name="Lewis B."/>
            <person name="Mehta T."/>
            <person name="Park D."/>
            <person name="Pearson M."/>
            <person name="Richards J."/>
            <person name="Roberts A."/>
            <person name="Saif S."/>
            <person name="Shea T.D."/>
            <person name="Shenoy N."/>
            <person name="Sisk P."/>
            <person name="Stolte C."/>
            <person name="Sykes S.N."/>
            <person name="Thomson T."/>
            <person name="Walk T."/>
            <person name="White J."/>
            <person name="Yandava C."/>
            <person name="Straight P."/>
            <person name="Clardy J."/>
            <person name="Hung D."/>
            <person name="Kolter R."/>
            <person name="Mekalanos J."/>
            <person name="Walker S."/>
            <person name="Walsh C.T."/>
            <person name="Wieland-Brown L.C."/>
            <person name="Haas B."/>
            <person name="Nusbaum C."/>
            <person name="Birren B."/>
        </authorList>
    </citation>
    <scope>NUCLEOTIDE SEQUENCE [LARGE SCALE GENOMIC DNA]</scope>
    <source>
        <strain evidence="3">DSM 40736 / JCM 4977 / BCRC 1201 / Tue 494</strain>
    </source>
</reference>
<feature type="compositionally biased region" description="Low complexity" evidence="1">
    <location>
        <begin position="27"/>
        <end position="38"/>
    </location>
</feature>
<accession>D9XDB3</accession>
<evidence type="ECO:0000313" key="2">
    <source>
        <dbReference type="EMBL" id="EFL36760.1"/>
    </source>
</evidence>
<dbReference type="eggNOG" id="COG2226">
    <property type="taxonomic scope" value="Bacteria"/>
</dbReference>
<feature type="region of interest" description="Disordered" evidence="1">
    <location>
        <begin position="15"/>
        <end position="43"/>
    </location>
</feature>
<dbReference type="STRING" id="591159.SSQG_07278"/>
<sequence>MIAAWLRTRGTSWATGAVRPAPASTPRRSGTSRRSGSTMDGAGGRVLATGIDVSWAETAAIAGVEELRHDVARDEPPAGPFDLVHARLVLVHAAERETALRTMVRALRPGGWLLVEDADPALQPLICPDEYGPGRELANRLRTGFRQLLRQRGADLA</sequence>
<dbReference type="EMBL" id="GG657757">
    <property type="protein sequence ID" value="EFL36760.1"/>
    <property type="molecule type" value="Genomic_DNA"/>
</dbReference>
<dbReference type="InterPro" id="IPR029063">
    <property type="entry name" value="SAM-dependent_MTases_sf"/>
</dbReference>
<protein>
    <submittedName>
        <fullName evidence="2">Methyltransferase</fullName>
    </submittedName>
</protein>
<dbReference type="SUPFAM" id="SSF53335">
    <property type="entry name" value="S-adenosyl-L-methionine-dependent methyltransferases"/>
    <property type="match status" value="1"/>
</dbReference>